<dbReference type="Pfam" id="PF07729">
    <property type="entry name" value="FCD"/>
    <property type="match status" value="1"/>
</dbReference>
<feature type="domain" description="HTH gntR-type" evidence="4">
    <location>
        <begin position="12"/>
        <end position="83"/>
    </location>
</feature>
<organism evidence="5 6">
    <name type="scientific">Rouxiella chamberiensis</name>
    <dbReference type="NCBI Taxonomy" id="1513468"/>
    <lineage>
        <taxon>Bacteria</taxon>
        <taxon>Pseudomonadati</taxon>
        <taxon>Pseudomonadota</taxon>
        <taxon>Gammaproteobacteria</taxon>
        <taxon>Enterobacterales</taxon>
        <taxon>Yersiniaceae</taxon>
        <taxon>Rouxiella</taxon>
    </lineage>
</organism>
<dbReference type="InterPro" id="IPR008920">
    <property type="entry name" value="TF_FadR/GntR_C"/>
</dbReference>
<evidence type="ECO:0000256" key="1">
    <source>
        <dbReference type="ARBA" id="ARBA00023015"/>
    </source>
</evidence>
<dbReference type="SUPFAM" id="SSF48008">
    <property type="entry name" value="GntR ligand-binding domain-like"/>
    <property type="match status" value="1"/>
</dbReference>
<reference evidence="5" key="1">
    <citation type="submission" date="2022-12" db="EMBL/GenBank/DDBJ databases">
        <title>Complete genome sequence of an Australian strain of Rouxiella badensis DAR84756 and resolution of the R. badensis DSM100043 and R. chamberiensis DSM28324 genomes.</title>
        <authorList>
            <person name="Paul S."/>
            <person name="Anderson P.J."/>
            <person name="Maynard G."/>
            <person name="Dyall-Smith M."/>
            <person name="Kudinha T."/>
        </authorList>
    </citation>
    <scope>NUCLEOTIDE SEQUENCE</scope>
    <source>
        <strain evidence="5">DSM 28324</strain>
    </source>
</reference>
<keyword evidence="1" id="KW-0805">Transcription regulation</keyword>
<keyword evidence="2" id="KW-0238">DNA-binding</keyword>
<dbReference type="PROSITE" id="PS50949">
    <property type="entry name" value="HTH_GNTR"/>
    <property type="match status" value="1"/>
</dbReference>
<dbReference type="InterPro" id="IPR036390">
    <property type="entry name" value="WH_DNA-bd_sf"/>
</dbReference>
<name>A0ABY7HSG0_9GAMM</name>
<evidence type="ECO:0000313" key="6">
    <source>
        <dbReference type="Proteomes" id="UP001164712"/>
    </source>
</evidence>
<gene>
    <name evidence="5" type="ORF">O1V66_04775</name>
</gene>
<dbReference type="PANTHER" id="PTHR43537:SF5">
    <property type="entry name" value="UXU OPERON TRANSCRIPTIONAL REGULATOR"/>
    <property type="match status" value="1"/>
</dbReference>
<dbReference type="Gene3D" id="1.20.120.530">
    <property type="entry name" value="GntR ligand-binding domain-like"/>
    <property type="match status" value="1"/>
</dbReference>
<accession>A0ABY7HSG0</accession>
<dbReference type="PRINTS" id="PR00035">
    <property type="entry name" value="HTHGNTR"/>
</dbReference>
<evidence type="ECO:0000313" key="5">
    <source>
        <dbReference type="EMBL" id="WAT02004.1"/>
    </source>
</evidence>
<dbReference type="RefSeq" id="WP_045046940.1">
    <property type="nucleotide sequence ID" value="NZ_CP114058.1"/>
</dbReference>
<dbReference type="Gene3D" id="1.10.10.10">
    <property type="entry name" value="Winged helix-like DNA-binding domain superfamily/Winged helix DNA-binding domain"/>
    <property type="match status" value="1"/>
</dbReference>
<protein>
    <submittedName>
        <fullName evidence="5">GntR family transcriptional regulator</fullName>
    </submittedName>
</protein>
<keyword evidence="6" id="KW-1185">Reference proteome</keyword>
<dbReference type="Proteomes" id="UP001164712">
    <property type="component" value="Chromosome"/>
</dbReference>
<evidence type="ECO:0000256" key="3">
    <source>
        <dbReference type="ARBA" id="ARBA00023163"/>
    </source>
</evidence>
<dbReference type="PANTHER" id="PTHR43537">
    <property type="entry name" value="TRANSCRIPTIONAL REGULATOR, GNTR FAMILY"/>
    <property type="match status" value="1"/>
</dbReference>
<dbReference type="InterPro" id="IPR036388">
    <property type="entry name" value="WH-like_DNA-bd_sf"/>
</dbReference>
<dbReference type="InterPro" id="IPR011711">
    <property type="entry name" value="GntR_C"/>
</dbReference>
<dbReference type="SMART" id="SM00895">
    <property type="entry name" value="FCD"/>
    <property type="match status" value="1"/>
</dbReference>
<evidence type="ECO:0000259" key="4">
    <source>
        <dbReference type="PROSITE" id="PS50949"/>
    </source>
</evidence>
<evidence type="ECO:0000256" key="2">
    <source>
        <dbReference type="ARBA" id="ARBA00023125"/>
    </source>
</evidence>
<dbReference type="Pfam" id="PF00392">
    <property type="entry name" value="GntR"/>
    <property type="match status" value="1"/>
</dbReference>
<keyword evidence="3" id="KW-0804">Transcription</keyword>
<proteinExistence type="predicted"/>
<dbReference type="EMBL" id="CP114058">
    <property type="protein sequence ID" value="WAT02004.1"/>
    <property type="molecule type" value="Genomic_DNA"/>
</dbReference>
<dbReference type="SUPFAM" id="SSF46785">
    <property type="entry name" value="Winged helix' DNA-binding domain"/>
    <property type="match status" value="1"/>
</dbReference>
<sequence>MKATEMTLADGPSSTKNAYEAVLHMIQSGALANGEVVSERRLAEQLGLSRTPIREALGRLEGSHYLRRSGRTLLVNGVELEEILEIMSVRILLEADAARLAAGRMSATKLADIRQQLEKMSSPEQTTPSHHWEVDDFLHFSIAETSGNKLLLRLLGELRTRTRMFGKETVPSRFEPGRIEHLTIIDAIEAGDGDRAAKAMAQHIENARNAIFQSVTGRDLR</sequence>
<dbReference type="SMART" id="SM00345">
    <property type="entry name" value="HTH_GNTR"/>
    <property type="match status" value="1"/>
</dbReference>
<dbReference type="InterPro" id="IPR000524">
    <property type="entry name" value="Tscrpt_reg_HTH_GntR"/>
</dbReference>